<dbReference type="Proteomes" id="UP000001940">
    <property type="component" value="Chromosome II"/>
</dbReference>
<dbReference type="KEGG" id="cel:CELE_ZK546.4"/>
<keyword evidence="4" id="KW-1185">Reference proteome</keyword>
<feature type="region of interest" description="Disordered" evidence="1">
    <location>
        <begin position="48"/>
        <end position="151"/>
    </location>
</feature>
<name>Q23522_CAEEL</name>
<evidence type="ECO:0000256" key="2">
    <source>
        <dbReference type="SAM" id="Phobius"/>
    </source>
</evidence>
<protein>
    <submittedName>
        <fullName evidence="3">Energy transducer TonB</fullName>
    </submittedName>
</protein>
<keyword evidence="2" id="KW-1133">Transmembrane helix</keyword>
<feature type="transmembrane region" description="Helical" evidence="2">
    <location>
        <begin position="18"/>
        <end position="34"/>
    </location>
</feature>
<organism evidence="3 4">
    <name type="scientific">Caenorhabditis elegans</name>
    <dbReference type="NCBI Taxonomy" id="6239"/>
    <lineage>
        <taxon>Eukaryota</taxon>
        <taxon>Metazoa</taxon>
        <taxon>Ecdysozoa</taxon>
        <taxon>Nematoda</taxon>
        <taxon>Chromadorea</taxon>
        <taxon>Rhabditida</taxon>
        <taxon>Rhabditina</taxon>
        <taxon>Rhabditomorpha</taxon>
        <taxon>Rhabditoidea</taxon>
        <taxon>Rhabditidae</taxon>
        <taxon>Peloderinae</taxon>
        <taxon>Caenorhabditis</taxon>
    </lineage>
</organism>
<keyword evidence="2" id="KW-0472">Membrane</keyword>
<keyword evidence="2" id="KW-0812">Transmembrane</keyword>
<dbReference type="OMA" id="IVWNLRS"/>
<dbReference type="PaxDb" id="6239-ZK546.4"/>
<reference evidence="3 4" key="1">
    <citation type="journal article" date="1998" name="Science">
        <title>Genome sequence of the nematode C. elegans: a platform for investigating biology.</title>
        <authorList>
            <consortium name="The C. elegans sequencing consortium"/>
            <person name="Sulson J.E."/>
            <person name="Waterston R."/>
        </authorList>
    </citation>
    <scope>NUCLEOTIDE SEQUENCE [LARGE SCALE GENOMIC DNA]</scope>
    <source>
        <strain evidence="3 4">Bristol N2</strain>
    </source>
</reference>
<dbReference type="IntAct" id="Q23522">
    <property type="interactions" value="1"/>
</dbReference>
<dbReference type="HOGENOM" id="CLU_1827093_0_0_1"/>
<dbReference type="FunCoup" id="Q23522">
    <property type="interactions" value="1522"/>
</dbReference>
<evidence type="ECO:0000313" key="3">
    <source>
        <dbReference type="EMBL" id="CCD73218.1"/>
    </source>
</evidence>
<dbReference type="CTD" id="173851"/>
<dbReference type="Bgee" id="WBGene00022761">
    <property type="expression patterns" value="Expressed in adult organism and 3 other cell types or tissues"/>
</dbReference>
<dbReference type="AGR" id="WB:WBGene00022761"/>
<accession>Q23522</accession>
<dbReference type="OrthoDB" id="5862724at2759"/>
<dbReference type="InParanoid" id="Q23522"/>
<sequence length="151" mass="16369">MSRAITPAVPRRSFRKEAIVTVAAVGIAIVVWNFRDKISDFWNYLAFSRPTNSAPTSEREKIDPSKTAPESWDAQKSADIAPESVKVPASDEKHEQPTEQQPKEIVGNLAPESTEKNAPSSSVYVGLPKADPATVSASIPPSQWPGATMPQ</sequence>
<dbReference type="RefSeq" id="NP_494904.1">
    <property type="nucleotide sequence ID" value="NM_062503.3"/>
</dbReference>
<dbReference type="STRING" id="6239.ZK546.4.1"/>
<dbReference type="AlphaFoldDB" id="Q23522"/>
<dbReference type="WormBase" id="ZK546.4">
    <property type="protein sequence ID" value="CE02918"/>
    <property type="gene ID" value="WBGene00022761"/>
</dbReference>
<proteinExistence type="predicted"/>
<dbReference type="EMBL" id="BX284602">
    <property type="protein sequence ID" value="CCD73218.1"/>
    <property type="molecule type" value="Genomic_DNA"/>
</dbReference>
<evidence type="ECO:0000313" key="4">
    <source>
        <dbReference type="Proteomes" id="UP000001940"/>
    </source>
</evidence>
<dbReference type="PIR" id="T27900">
    <property type="entry name" value="T27900"/>
</dbReference>
<gene>
    <name evidence="3" type="ORF">CELE_ZK546.4</name>
    <name evidence="3 5" type="ORF">ZK546.4</name>
</gene>
<dbReference type="eggNOG" id="ENOG502TIRK">
    <property type="taxonomic scope" value="Eukaryota"/>
</dbReference>
<dbReference type="PeptideAtlas" id="Q23522"/>
<evidence type="ECO:0000313" key="5">
    <source>
        <dbReference type="WormBase" id="ZK546.4"/>
    </source>
</evidence>
<evidence type="ECO:0000256" key="1">
    <source>
        <dbReference type="SAM" id="MobiDB-lite"/>
    </source>
</evidence>
<dbReference type="GeneID" id="173851"/>
<dbReference type="UCSC" id="ZK546.4">
    <property type="organism name" value="c. elegans"/>
</dbReference>